<dbReference type="InterPro" id="IPR006921">
    <property type="entry name" value="Interferon-rel_develop_reg_C"/>
</dbReference>
<dbReference type="EMBL" id="CM004391">
    <property type="protein sequence ID" value="OAY51018.1"/>
    <property type="molecule type" value="Genomic_DNA"/>
</dbReference>
<dbReference type="Gramene" id="Manes.05G181400.2.v8.1">
    <property type="protein sequence ID" value="Manes.05G181400.2.v8.1.CDS"/>
    <property type="gene ID" value="Manes.05G181400.v8.1"/>
</dbReference>
<feature type="domain" description="Interferon-related developmental regulator C-terminal" evidence="3">
    <location>
        <begin position="368"/>
        <end position="420"/>
    </location>
</feature>
<protein>
    <recommendedName>
        <fullName evidence="7">Interferon-related developmental regulator N-terminal domain-containing protein</fullName>
    </recommendedName>
</protein>
<proteinExistence type="inferred from homology"/>
<evidence type="ECO:0000313" key="6">
    <source>
        <dbReference type="Proteomes" id="UP000091857"/>
    </source>
</evidence>
<evidence type="ECO:0000259" key="3">
    <source>
        <dbReference type="Pfam" id="PF04836"/>
    </source>
</evidence>
<dbReference type="AlphaFoldDB" id="A0A2C9VZL9"/>
<accession>A0A2C9VZL9</accession>
<dbReference type="InterPro" id="IPR007701">
    <property type="entry name" value="Interferon-rel_develop_reg_N"/>
</dbReference>
<name>A0A2C9VZL9_MANES</name>
<evidence type="ECO:0000256" key="1">
    <source>
        <dbReference type="ARBA" id="ARBA00008828"/>
    </source>
</evidence>
<evidence type="ECO:0000256" key="2">
    <source>
        <dbReference type="SAM" id="MobiDB-lite"/>
    </source>
</evidence>
<evidence type="ECO:0008006" key="7">
    <source>
        <dbReference type="Google" id="ProtNLM"/>
    </source>
</evidence>
<dbReference type="SUPFAM" id="SSF48371">
    <property type="entry name" value="ARM repeat"/>
    <property type="match status" value="1"/>
</dbReference>
<dbReference type="OrthoDB" id="686784at2759"/>
<dbReference type="PANTHER" id="PTHR12354:SF1">
    <property type="entry name" value="INTERFERON-RELATED DEVELOPMENTAL REGULATOR 1"/>
    <property type="match status" value="1"/>
</dbReference>
<reference evidence="6" key="1">
    <citation type="journal article" date="2016" name="Nat. Biotechnol.">
        <title>Sequencing wild and cultivated cassava and related species reveals extensive interspecific hybridization and genetic diversity.</title>
        <authorList>
            <person name="Bredeson J.V."/>
            <person name="Lyons J.B."/>
            <person name="Prochnik S.E."/>
            <person name="Wu G.A."/>
            <person name="Ha C.M."/>
            <person name="Edsinger-Gonzales E."/>
            <person name="Grimwood J."/>
            <person name="Schmutz J."/>
            <person name="Rabbi I.Y."/>
            <person name="Egesi C."/>
            <person name="Nauluvula P."/>
            <person name="Lebot V."/>
            <person name="Ndunguru J."/>
            <person name="Mkamilo G."/>
            <person name="Bart R.S."/>
            <person name="Setter T.L."/>
            <person name="Gleadow R.M."/>
            <person name="Kulakow P."/>
            <person name="Ferguson M.E."/>
            <person name="Rounsley S."/>
            <person name="Rokhsar D.S."/>
        </authorList>
    </citation>
    <scope>NUCLEOTIDE SEQUENCE [LARGE SCALE GENOMIC DNA]</scope>
    <source>
        <strain evidence="6">cv. AM560-2</strain>
    </source>
</reference>
<dbReference type="InterPro" id="IPR039777">
    <property type="entry name" value="IFRD"/>
</dbReference>
<evidence type="ECO:0000313" key="5">
    <source>
        <dbReference type="EMBL" id="OAY51018.1"/>
    </source>
</evidence>
<dbReference type="PANTHER" id="PTHR12354">
    <property type="entry name" value="INTERFERON-RELATED DEVELOPMENTAL REGULATOR"/>
    <property type="match status" value="1"/>
</dbReference>
<feature type="region of interest" description="Disordered" evidence="2">
    <location>
        <begin position="1"/>
        <end position="25"/>
    </location>
</feature>
<comment type="caution">
    <text evidence="5">The sequence shown here is derived from an EMBL/GenBank/DDBJ whole genome shotgun (WGS) entry which is preliminary data.</text>
</comment>
<gene>
    <name evidence="5" type="ORF">MANES_05G181400v8</name>
</gene>
<evidence type="ECO:0000259" key="4">
    <source>
        <dbReference type="Pfam" id="PF05004"/>
    </source>
</evidence>
<feature type="domain" description="Interferon-related developmental regulator N-terminal" evidence="4">
    <location>
        <begin position="22"/>
        <end position="323"/>
    </location>
</feature>
<dbReference type="InterPro" id="IPR016024">
    <property type="entry name" value="ARM-type_fold"/>
</dbReference>
<dbReference type="STRING" id="3983.A0A2C9VZL9"/>
<organism evidence="5 6">
    <name type="scientific">Manihot esculenta</name>
    <name type="common">Cassava</name>
    <name type="synonym">Jatropha manihot</name>
    <dbReference type="NCBI Taxonomy" id="3983"/>
    <lineage>
        <taxon>Eukaryota</taxon>
        <taxon>Viridiplantae</taxon>
        <taxon>Streptophyta</taxon>
        <taxon>Embryophyta</taxon>
        <taxon>Tracheophyta</taxon>
        <taxon>Spermatophyta</taxon>
        <taxon>Magnoliopsida</taxon>
        <taxon>eudicotyledons</taxon>
        <taxon>Gunneridae</taxon>
        <taxon>Pentapetalae</taxon>
        <taxon>rosids</taxon>
        <taxon>fabids</taxon>
        <taxon>Malpighiales</taxon>
        <taxon>Euphorbiaceae</taxon>
        <taxon>Crotonoideae</taxon>
        <taxon>Manihoteae</taxon>
        <taxon>Manihot</taxon>
    </lineage>
</organism>
<sequence length="436" mass="48261">MGRRNGQRKNIVMLDSDDDENSSVNSSATIISDSMSMLETQEVQLDKKCVLEQALDDLYEKRGSTREKALANIIDAFNRNMEHEFVEKRFATLLHQCLNCIKKGSSEEIALASHAVGLLALTVGSGDKACEILQKSVTPILQALNSGSESKKTVSLLECLAVVTFVGGNEPADTERSLQIMWKLVHPKLGSKVVAVEPSAPVIAAVLSAWAFLLTTVDGWTLDPKNWQESISYLSGLLDKYERLTRIAAGEALAVIFEMGCLEKIAAKAKGYTDSTVQEGEELKAKILNQIRNLSAEAGGKGSTKKDLNSQHKLFKNILEFLESGNCPETSMKIGGDSLQTTTWSQLIQLNFLKHFLGSGFLKHMQDNDLLHSIFDFMPKKKSVKVVERKMSSTEKRMYKSPNSALNKARTRFLNKERMSSNARKAGYFAANIRDD</sequence>
<keyword evidence="6" id="KW-1185">Reference proteome</keyword>
<comment type="similarity">
    <text evidence="1">Belongs to the IFRD family.</text>
</comment>
<dbReference type="Gramene" id="Manes.05G181400.3.v8.1">
    <property type="protein sequence ID" value="Manes.05G181400.3.v8.1.CDS"/>
    <property type="gene ID" value="Manes.05G181400.v8.1"/>
</dbReference>
<dbReference type="Pfam" id="PF04836">
    <property type="entry name" value="IFRD_C"/>
    <property type="match status" value="1"/>
</dbReference>
<dbReference type="Pfam" id="PF05004">
    <property type="entry name" value="IFRD"/>
    <property type="match status" value="1"/>
</dbReference>
<dbReference type="Proteomes" id="UP000091857">
    <property type="component" value="Chromosome 5"/>
</dbReference>